<comment type="caution">
    <text evidence="1">The sequence shown here is derived from an EMBL/GenBank/DDBJ whole genome shotgun (WGS) entry which is preliminary data.</text>
</comment>
<dbReference type="EMBL" id="CAUYUJ010001148">
    <property type="protein sequence ID" value="CAK0794475.1"/>
    <property type="molecule type" value="Genomic_DNA"/>
</dbReference>
<organism evidence="1 2">
    <name type="scientific">Prorocentrum cordatum</name>
    <dbReference type="NCBI Taxonomy" id="2364126"/>
    <lineage>
        <taxon>Eukaryota</taxon>
        <taxon>Sar</taxon>
        <taxon>Alveolata</taxon>
        <taxon>Dinophyceae</taxon>
        <taxon>Prorocentrales</taxon>
        <taxon>Prorocentraceae</taxon>
        <taxon>Prorocentrum</taxon>
    </lineage>
</organism>
<accession>A0ABN9PN45</accession>
<evidence type="ECO:0008006" key="3">
    <source>
        <dbReference type="Google" id="ProtNLM"/>
    </source>
</evidence>
<proteinExistence type="predicted"/>
<reference evidence="1" key="1">
    <citation type="submission" date="2023-10" db="EMBL/GenBank/DDBJ databases">
        <authorList>
            <person name="Chen Y."/>
            <person name="Shah S."/>
            <person name="Dougan E. K."/>
            <person name="Thang M."/>
            <person name="Chan C."/>
        </authorList>
    </citation>
    <scope>NUCLEOTIDE SEQUENCE [LARGE SCALE GENOMIC DNA]</scope>
</reference>
<dbReference type="Proteomes" id="UP001189429">
    <property type="component" value="Unassembled WGS sequence"/>
</dbReference>
<sequence length="670" mass="73484">MTSAPPSKRIRTVVYGRSAHATAAATAALMADIQREGLPEAFSASTLTRHREARVMEDTTFGPLLVQKPLGSSGVAAWFQHPFAWLEAACKTSASYREAFLDLVSRHGGSMNVYIYCDEIVPGNVLDGKNARKTQALYWSIAEHGWPALGNELCWNTIVAMRSKLLEEVTGGVSTVMKECLKLFFGGPSGPDLRRGVALHIGDQVVVVHGQLQIMIQDERAHKFVLQVKGAAGIKPCMLCKNVVNPNSDLLPDPTGWLIPAHCVDPSKFDLYTTEEIVSIQDRLGAAHARGDSSELKRLEVLFGWAFQHDGLLQDRQLAVPVAEAVAWDWMHCYMVGGLYERETDELLKRLNVIGKGPSCLHQYAQAWRWPKGYADAKKVLSGGSVSGSASEYVSQAPILQRYLNDVVSSAEGAGDFKDEIMSGFLLCDVINLLIMSNAGLVTPKLLADTIAAHMQRHRRAYGVELFRPKDHWIFHLPSQLERHKCLLSTFLMERKHRVIKKVANGRHNTQGYEKGIMVEVSLQHLHDVEHHAIFGVDLLGPKPASKRLIESLCRVLPIGSPTEVTSSASCSVRGRAICMGDCVAFENALQQVAFGQVLFHAKVHGRLVSGVSEWDTQEMGATSAKCVVRATAGIYPTSSLIEACVFCPAAEGSVATVLYPHKVKMRCTA</sequence>
<keyword evidence="2" id="KW-1185">Reference proteome</keyword>
<gene>
    <name evidence="1" type="ORF">PCOR1329_LOCUS4451</name>
</gene>
<evidence type="ECO:0000313" key="1">
    <source>
        <dbReference type="EMBL" id="CAK0794475.1"/>
    </source>
</evidence>
<evidence type="ECO:0000313" key="2">
    <source>
        <dbReference type="Proteomes" id="UP001189429"/>
    </source>
</evidence>
<protein>
    <recommendedName>
        <fullName evidence="3">Glutathione synthase</fullName>
    </recommendedName>
</protein>
<name>A0ABN9PN45_9DINO</name>